<dbReference type="AlphaFoldDB" id="A0A9N8E0P5"/>
<dbReference type="InterPro" id="IPR006626">
    <property type="entry name" value="PbH1"/>
</dbReference>
<organism evidence="2 3">
    <name type="scientific">Seminavis robusta</name>
    <dbReference type="NCBI Taxonomy" id="568900"/>
    <lineage>
        <taxon>Eukaryota</taxon>
        <taxon>Sar</taxon>
        <taxon>Stramenopiles</taxon>
        <taxon>Ochrophyta</taxon>
        <taxon>Bacillariophyta</taxon>
        <taxon>Bacillariophyceae</taxon>
        <taxon>Bacillariophycidae</taxon>
        <taxon>Naviculales</taxon>
        <taxon>Naviculaceae</taxon>
        <taxon>Seminavis</taxon>
    </lineage>
</organism>
<name>A0A9N8E0P5_9STRA</name>
<protein>
    <recommendedName>
        <fullName evidence="1">Right handed beta helix domain-containing protein</fullName>
    </recommendedName>
</protein>
<dbReference type="InterPro" id="IPR039448">
    <property type="entry name" value="Beta_helix"/>
</dbReference>
<evidence type="ECO:0000313" key="3">
    <source>
        <dbReference type="Proteomes" id="UP001153069"/>
    </source>
</evidence>
<feature type="domain" description="Right handed beta helix" evidence="1">
    <location>
        <begin position="248"/>
        <end position="335"/>
    </location>
</feature>
<keyword evidence="3" id="KW-1185">Reference proteome</keyword>
<dbReference type="EMBL" id="CAICTM010000528">
    <property type="protein sequence ID" value="CAB9512317.1"/>
    <property type="molecule type" value="Genomic_DNA"/>
</dbReference>
<proteinExistence type="predicted"/>
<evidence type="ECO:0000259" key="1">
    <source>
        <dbReference type="Pfam" id="PF13229"/>
    </source>
</evidence>
<sequence>MRSLSSSSDQQRLRAAVRWLEQECPEELFARVLAFAGPREVSSFVKIDSQPWKQMMQSETVWHVLCHDLHKWQPGDPEPKSWREHYQTNLCVPSEFATLQEALEASQQAPAIRILVQPGIHRVDNGIVVNNSGSLTIETLQVPLHEEPSQGIPKFHHASMPYCGGQKTVATLAMENTRQNLPMFHVQQGTLLLKNIKLEHSCYGNEFLDGNAAIHIEPSSLRCHFRTTKDFLPAATSFSVDHLPSLSLQSVEITSHSGQGIMNNRGGNVRIHDCYIHDCAATGLYVDAPQSDVLVQQSDIMANGHAGVHLEFGTGARVLNCGIVGNSSIGVSVHDTLLSLECSDVVANGYQLELERPPKRLQKNNIHALLMMEQQQQLAAHSHPKNDYGRSIITRTPMAQRNFVHHMSKFTLLMDNHRRRGTI</sequence>
<dbReference type="Pfam" id="PF13229">
    <property type="entry name" value="Beta_helix"/>
    <property type="match status" value="1"/>
</dbReference>
<dbReference type="Proteomes" id="UP001153069">
    <property type="component" value="Unassembled WGS sequence"/>
</dbReference>
<comment type="caution">
    <text evidence="2">The sequence shown here is derived from an EMBL/GenBank/DDBJ whole genome shotgun (WGS) entry which is preliminary data.</text>
</comment>
<evidence type="ECO:0000313" key="2">
    <source>
        <dbReference type="EMBL" id="CAB9512317.1"/>
    </source>
</evidence>
<gene>
    <name evidence="2" type="ORF">SEMRO_529_G161020.1</name>
</gene>
<dbReference type="SUPFAM" id="SSF51126">
    <property type="entry name" value="Pectin lyase-like"/>
    <property type="match status" value="1"/>
</dbReference>
<dbReference type="InterPro" id="IPR012334">
    <property type="entry name" value="Pectin_lyas_fold"/>
</dbReference>
<dbReference type="InterPro" id="IPR011050">
    <property type="entry name" value="Pectin_lyase_fold/virulence"/>
</dbReference>
<dbReference type="SMART" id="SM00710">
    <property type="entry name" value="PbH1"/>
    <property type="match status" value="3"/>
</dbReference>
<dbReference type="Gene3D" id="2.160.20.10">
    <property type="entry name" value="Single-stranded right-handed beta-helix, Pectin lyase-like"/>
    <property type="match status" value="1"/>
</dbReference>
<accession>A0A9N8E0P5</accession>
<reference evidence="2" key="1">
    <citation type="submission" date="2020-06" db="EMBL/GenBank/DDBJ databases">
        <authorList>
            <consortium name="Plant Systems Biology data submission"/>
        </authorList>
    </citation>
    <scope>NUCLEOTIDE SEQUENCE</scope>
    <source>
        <strain evidence="2">D6</strain>
    </source>
</reference>